<dbReference type="UniPathway" id="UPA00135">
    <property type="reaction ID" value="UER00198"/>
</dbReference>
<sequence length="336" mass="36725">MGSLLAPPIKRTMSYVITAIARGTEFSAADNAAISEVLKKLPIKLGSFSVLSQSKATDFIIDIDLTKVNHNGKPDESTLQDVESTIRKNLKTAEYSVPNVDLVFQKNDQHRKDKKLIVFDMDSTLILQEVIELIAAQAGVEEQVADITTRSMNGELDFKQSLASRVALLRGIKSSTLWEDLEPQLTLTPGTKELCKVMKSTGCKLAVCSGGFLPLAEYVKEQLGLDYAFANLLETEEDQEGTEILSGKTFGEIVDGARKRDLLVHLAEENDIPLDKTVAVGDGANDLLMMHKAGYGIAWNAKPKVQLEAPCCLNSGSLKDALYVFGYNDLEIEALV</sequence>
<feature type="active site" description="Proton donor" evidence="11">
    <location>
        <position position="122"/>
    </location>
</feature>
<keyword evidence="6" id="KW-0479">Metal-binding</keyword>
<dbReference type="GO" id="GO:0006564">
    <property type="term" value="P:L-serine biosynthetic process"/>
    <property type="evidence" value="ECO:0007669"/>
    <property type="project" value="UniProtKB-KW"/>
</dbReference>
<dbReference type="SFLD" id="SFLDG01129">
    <property type="entry name" value="C1.5:_HAD__Beta-PGM__Phosphata"/>
    <property type="match status" value="1"/>
</dbReference>
<dbReference type="AlphaFoldDB" id="A0A1Q2YHT5"/>
<reference evidence="12 13" key="1">
    <citation type="submission" date="2016-08" db="EMBL/GenBank/DDBJ databases">
        <title>Whole genome shotgun sequence of Pichia membranifaciens KS47-1.</title>
        <authorList>
            <person name="Konishi M."/>
            <person name="Ishida M."/>
            <person name="Arakawa T."/>
            <person name="Kato Y."/>
            <person name="Horiuchi J."/>
        </authorList>
    </citation>
    <scope>NUCLEOTIDE SEQUENCE [LARGE SCALE GENOMIC DNA]</scope>
    <source>
        <strain evidence="12 13">KS47-1</strain>
    </source>
</reference>
<evidence type="ECO:0000256" key="9">
    <source>
        <dbReference type="ARBA" id="ARBA00023299"/>
    </source>
</evidence>
<dbReference type="SUPFAM" id="SSF56784">
    <property type="entry name" value="HAD-like"/>
    <property type="match status" value="1"/>
</dbReference>
<dbReference type="EC" id="3.1.3.3" evidence="4"/>
<evidence type="ECO:0000256" key="10">
    <source>
        <dbReference type="ARBA" id="ARBA00031693"/>
    </source>
</evidence>
<dbReference type="SFLD" id="SFLDG01136">
    <property type="entry name" value="C1.6:_Phosphoserine_Phosphatas"/>
    <property type="match status" value="1"/>
</dbReference>
<gene>
    <name evidence="12" type="ORF">PMKS-002584</name>
</gene>
<dbReference type="EMBL" id="BDGI01000101">
    <property type="protein sequence ID" value="GAV29104.1"/>
    <property type="molecule type" value="Genomic_DNA"/>
</dbReference>
<comment type="cofactor">
    <cofactor evidence="1">
        <name>Mg(2+)</name>
        <dbReference type="ChEBI" id="CHEBI:18420"/>
    </cofactor>
</comment>
<dbReference type="GO" id="GO:0036424">
    <property type="term" value="F:L-phosphoserine phosphatase activity"/>
    <property type="evidence" value="ECO:0007669"/>
    <property type="project" value="InterPro"/>
</dbReference>
<dbReference type="OrthoDB" id="27226at2759"/>
<evidence type="ECO:0000313" key="13">
    <source>
        <dbReference type="Proteomes" id="UP000186136"/>
    </source>
</evidence>
<dbReference type="PANTHER" id="PTHR43344:SF2">
    <property type="entry name" value="PHOSPHOSERINE PHOSPHATASE"/>
    <property type="match status" value="1"/>
</dbReference>
<evidence type="ECO:0000256" key="3">
    <source>
        <dbReference type="ARBA" id="ARBA00009184"/>
    </source>
</evidence>
<dbReference type="Proteomes" id="UP000186136">
    <property type="component" value="Unassembled WGS sequence"/>
</dbReference>
<protein>
    <recommendedName>
        <fullName evidence="4">phosphoserine phosphatase</fullName>
        <ecNumber evidence="4">3.1.3.3</ecNumber>
    </recommendedName>
    <alternativeName>
        <fullName evidence="10">O-phosphoserine phosphohydrolase</fullName>
    </alternativeName>
</protein>
<dbReference type="InterPro" id="IPR004469">
    <property type="entry name" value="PSP"/>
</dbReference>
<dbReference type="NCBIfam" id="TIGR00338">
    <property type="entry name" value="serB"/>
    <property type="match status" value="1"/>
</dbReference>
<evidence type="ECO:0000256" key="2">
    <source>
        <dbReference type="ARBA" id="ARBA00005135"/>
    </source>
</evidence>
<dbReference type="SFLD" id="SFLDF00029">
    <property type="entry name" value="phosphoserine_phosphatase"/>
    <property type="match status" value="1"/>
</dbReference>
<comment type="similarity">
    <text evidence="3">Belongs to the HAD-like hydrolase superfamily. SerB family.</text>
</comment>
<feature type="active site" description="Nucleophile" evidence="11">
    <location>
        <position position="120"/>
    </location>
</feature>
<dbReference type="InterPro" id="IPR050582">
    <property type="entry name" value="HAD-like_SerB"/>
</dbReference>
<keyword evidence="13" id="KW-1185">Reference proteome</keyword>
<evidence type="ECO:0000256" key="11">
    <source>
        <dbReference type="PIRSR" id="PIRSR604469-1"/>
    </source>
</evidence>
<dbReference type="PANTHER" id="PTHR43344">
    <property type="entry name" value="PHOSPHOSERINE PHOSPHATASE"/>
    <property type="match status" value="1"/>
</dbReference>
<dbReference type="SFLD" id="SFLDS00003">
    <property type="entry name" value="Haloacid_Dehalogenase"/>
    <property type="match status" value="1"/>
</dbReference>
<evidence type="ECO:0000256" key="6">
    <source>
        <dbReference type="ARBA" id="ARBA00022723"/>
    </source>
</evidence>
<evidence type="ECO:0000256" key="1">
    <source>
        <dbReference type="ARBA" id="ARBA00001946"/>
    </source>
</evidence>
<dbReference type="InterPro" id="IPR023214">
    <property type="entry name" value="HAD_sf"/>
</dbReference>
<dbReference type="SFLD" id="SFLDG01137">
    <property type="entry name" value="C1.6.1:_Phosphoserine_Phosphat"/>
    <property type="match status" value="1"/>
</dbReference>
<evidence type="ECO:0000313" key="12">
    <source>
        <dbReference type="EMBL" id="GAV29104.1"/>
    </source>
</evidence>
<proteinExistence type="inferred from homology"/>
<dbReference type="Gene3D" id="3.40.50.1000">
    <property type="entry name" value="HAD superfamily/HAD-like"/>
    <property type="match status" value="1"/>
</dbReference>
<dbReference type="GO" id="GO:0005737">
    <property type="term" value="C:cytoplasm"/>
    <property type="evidence" value="ECO:0007669"/>
    <property type="project" value="TreeGrafter"/>
</dbReference>
<dbReference type="InterPro" id="IPR036412">
    <property type="entry name" value="HAD-like_sf"/>
</dbReference>
<keyword evidence="5" id="KW-0028">Amino-acid biosynthesis</keyword>
<comment type="caution">
    <text evidence="12">The sequence shown here is derived from an EMBL/GenBank/DDBJ whole genome shotgun (WGS) entry which is preliminary data.</text>
</comment>
<keyword evidence="7" id="KW-0378">Hydrolase</keyword>
<keyword evidence="9" id="KW-0718">Serine biosynthesis</keyword>
<dbReference type="Pfam" id="PF00702">
    <property type="entry name" value="Hydrolase"/>
    <property type="match status" value="1"/>
</dbReference>
<evidence type="ECO:0000256" key="5">
    <source>
        <dbReference type="ARBA" id="ARBA00022605"/>
    </source>
</evidence>
<accession>A0A1Q2YHT5</accession>
<evidence type="ECO:0000256" key="8">
    <source>
        <dbReference type="ARBA" id="ARBA00022842"/>
    </source>
</evidence>
<dbReference type="GO" id="GO:0000287">
    <property type="term" value="F:magnesium ion binding"/>
    <property type="evidence" value="ECO:0007669"/>
    <property type="project" value="TreeGrafter"/>
</dbReference>
<comment type="pathway">
    <text evidence="2">Amino-acid biosynthesis; L-serine biosynthesis; L-serine from 3-phospho-D-glycerate: step 3/3.</text>
</comment>
<organism evidence="12 13">
    <name type="scientific">Pichia membranifaciens</name>
    <dbReference type="NCBI Taxonomy" id="4926"/>
    <lineage>
        <taxon>Eukaryota</taxon>
        <taxon>Fungi</taxon>
        <taxon>Dikarya</taxon>
        <taxon>Ascomycota</taxon>
        <taxon>Saccharomycotina</taxon>
        <taxon>Pichiomycetes</taxon>
        <taxon>Pichiales</taxon>
        <taxon>Pichiaceae</taxon>
        <taxon>Pichia</taxon>
    </lineage>
</organism>
<evidence type="ECO:0000256" key="7">
    <source>
        <dbReference type="ARBA" id="ARBA00022801"/>
    </source>
</evidence>
<dbReference type="CDD" id="cd07500">
    <property type="entry name" value="HAD_PSP"/>
    <property type="match status" value="1"/>
</dbReference>
<dbReference type="NCBIfam" id="TIGR01488">
    <property type="entry name" value="HAD-SF-IB"/>
    <property type="match status" value="1"/>
</dbReference>
<name>A0A1Q2YHT5_9ASCO</name>
<evidence type="ECO:0000256" key="4">
    <source>
        <dbReference type="ARBA" id="ARBA00012640"/>
    </source>
</evidence>
<keyword evidence="8" id="KW-0460">Magnesium</keyword>